<keyword evidence="3" id="KW-1185">Reference proteome</keyword>
<reference evidence="2 3" key="1">
    <citation type="journal article" date="2020" name="BMC Genomics">
        <title>Intraspecific diversification of the crop wild relative Brassica cretica Lam. using demographic model selection.</title>
        <authorList>
            <person name="Kioukis A."/>
            <person name="Michalopoulou V.A."/>
            <person name="Briers L."/>
            <person name="Pirintsos S."/>
            <person name="Studholme D.J."/>
            <person name="Pavlidis P."/>
            <person name="Sarris P.F."/>
        </authorList>
    </citation>
    <scope>NUCLEOTIDE SEQUENCE [LARGE SCALE GENOMIC DNA]</scope>
    <source>
        <strain evidence="3">cv. PFS-1207/04</strain>
    </source>
</reference>
<feature type="compositionally biased region" description="Low complexity" evidence="1">
    <location>
        <begin position="73"/>
        <end position="84"/>
    </location>
</feature>
<dbReference type="Proteomes" id="UP000266723">
    <property type="component" value="Unassembled WGS sequence"/>
</dbReference>
<gene>
    <name evidence="2" type="ORF">DY000_02061572</name>
</gene>
<organism evidence="2 3">
    <name type="scientific">Brassica cretica</name>
    <name type="common">Mustard</name>
    <dbReference type="NCBI Taxonomy" id="69181"/>
    <lineage>
        <taxon>Eukaryota</taxon>
        <taxon>Viridiplantae</taxon>
        <taxon>Streptophyta</taxon>
        <taxon>Embryophyta</taxon>
        <taxon>Tracheophyta</taxon>
        <taxon>Spermatophyta</taxon>
        <taxon>Magnoliopsida</taxon>
        <taxon>eudicotyledons</taxon>
        <taxon>Gunneridae</taxon>
        <taxon>Pentapetalae</taxon>
        <taxon>rosids</taxon>
        <taxon>malvids</taxon>
        <taxon>Brassicales</taxon>
        <taxon>Brassicaceae</taxon>
        <taxon>Brassiceae</taxon>
        <taxon>Brassica</taxon>
    </lineage>
</organism>
<comment type="caution">
    <text evidence="2">The sequence shown here is derived from an EMBL/GenBank/DDBJ whole genome shotgun (WGS) entry which is preliminary data.</text>
</comment>
<dbReference type="EMBL" id="QGKV02001556">
    <property type="protein sequence ID" value="KAF3520685.1"/>
    <property type="molecule type" value="Genomic_DNA"/>
</dbReference>
<evidence type="ECO:0000313" key="3">
    <source>
        <dbReference type="Proteomes" id="UP000266723"/>
    </source>
</evidence>
<evidence type="ECO:0008006" key="4">
    <source>
        <dbReference type="Google" id="ProtNLM"/>
    </source>
</evidence>
<accession>A0ABQ7B2J9</accession>
<sequence length="97" mass="10488">MITTSAKGLPLLLGEKTILQIPGLSHDESDDKQFFRSLDNKVVLTCVKERQESGSVMKIEISKDTRQGCTRLSSSSSSSGSSSSRPLTTNAVKQTNI</sequence>
<feature type="region of interest" description="Disordered" evidence="1">
    <location>
        <begin position="67"/>
        <end position="97"/>
    </location>
</feature>
<evidence type="ECO:0000256" key="1">
    <source>
        <dbReference type="SAM" id="MobiDB-lite"/>
    </source>
</evidence>
<protein>
    <recommendedName>
        <fullName evidence="4">SHSP domain-containing protein</fullName>
    </recommendedName>
</protein>
<proteinExistence type="predicted"/>
<evidence type="ECO:0000313" key="2">
    <source>
        <dbReference type="EMBL" id="KAF3520685.1"/>
    </source>
</evidence>
<name>A0ABQ7B2J9_BRACR</name>
<feature type="compositionally biased region" description="Polar residues" evidence="1">
    <location>
        <begin position="85"/>
        <end position="97"/>
    </location>
</feature>